<evidence type="ECO:0000256" key="3">
    <source>
        <dbReference type="ARBA" id="ARBA00022692"/>
    </source>
</evidence>
<evidence type="ECO:0000256" key="2">
    <source>
        <dbReference type="ARBA" id="ARBA00022448"/>
    </source>
</evidence>
<dbReference type="NCBIfam" id="TIGR04056">
    <property type="entry name" value="OMP_RagA_SusC"/>
    <property type="match status" value="1"/>
</dbReference>
<keyword evidence="6" id="KW-0998">Cell outer membrane</keyword>
<gene>
    <name evidence="9" type="ORF">EZS27_007967</name>
</gene>
<dbReference type="NCBIfam" id="TIGR04057">
    <property type="entry name" value="SusC_RagA_signa"/>
    <property type="match status" value="1"/>
</dbReference>
<organism evidence="9">
    <name type="scientific">termite gut metagenome</name>
    <dbReference type="NCBI Taxonomy" id="433724"/>
    <lineage>
        <taxon>unclassified sequences</taxon>
        <taxon>metagenomes</taxon>
        <taxon>organismal metagenomes</taxon>
    </lineage>
</organism>
<proteinExistence type="predicted"/>
<evidence type="ECO:0000256" key="6">
    <source>
        <dbReference type="ARBA" id="ARBA00023237"/>
    </source>
</evidence>
<comment type="caution">
    <text evidence="9">The sequence shown here is derived from an EMBL/GenBank/DDBJ whole genome shotgun (WGS) entry which is preliminary data.</text>
</comment>
<protein>
    <submittedName>
        <fullName evidence="9">TonB-dependent receptor SusC</fullName>
    </submittedName>
</protein>
<evidence type="ECO:0000256" key="1">
    <source>
        <dbReference type="ARBA" id="ARBA00004571"/>
    </source>
</evidence>
<dbReference type="SUPFAM" id="SSF56935">
    <property type="entry name" value="Porins"/>
    <property type="match status" value="1"/>
</dbReference>
<dbReference type="SUPFAM" id="SSF49464">
    <property type="entry name" value="Carboxypeptidase regulatory domain-like"/>
    <property type="match status" value="1"/>
</dbReference>
<evidence type="ECO:0000259" key="7">
    <source>
        <dbReference type="Pfam" id="PF00593"/>
    </source>
</evidence>
<evidence type="ECO:0000256" key="4">
    <source>
        <dbReference type="ARBA" id="ARBA00023077"/>
    </source>
</evidence>
<keyword evidence="4" id="KW-0798">TonB box</keyword>
<dbReference type="InterPro" id="IPR023996">
    <property type="entry name" value="TonB-dep_OMP_SusC/RagA"/>
</dbReference>
<accession>A0A5J4SE35</accession>
<dbReference type="Pfam" id="PF00593">
    <property type="entry name" value="TonB_dep_Rec_b-barrel"/>
    <property type="match status" value="1"/>
</dbReference>
<keyword evidence="2" id="KW-0813">Transport</keyword>
<sequence>MVRLQKTFYGSIHFLYRAIFFLFFSLFSLSVFAQQTKIEGRIIDERTREPIVGASILFVNEKAGVISDLNGYFSIRAKSFPITLSIGYIGYRTEEVDIYEYTEPVVFSLKEDWNLQNEVVVIGYGTQRRRELTSAISTVSKDLLVQVAPSFESVLSGSVAGLNVTQSSGQPGATSTIRIRGGNSITGGNEPLYVIDGFIVYNDPTATRTGAGKSDAGLNPLSSINTGDIESIEVLKDVSATAIYGTRGANGVIIITTKKGRKGSNNINYQSTFGWQTIRKKLNFMNAREWAEMYNEIRTDEGILGQLIPEAEINQYGNGTDWQDAALRTGSVQDHQLSFSGGDDKSRYAISGNYTNQEGIVLGTDFVRYATRINLDRDVLDKLRVGVNISGSFSQLNGLTDLDQNETPNTWVAAIRMPPVVPVYNSDGGFNYNNTFASASNNGITSNPISDLLNVKAITENTRVLGVFYAEYKILPELIAKINVGTDLSNTKQSNYAPSYTSSGTNNNGVASIGNKTVNAWQTEYTLNYSKLFDNIHSLNALIGYTAQRTDRKAFAASSYGFSNDATSFNSLQSAATPYLPTSSVFTSTLISYLSRVSYSYNERYNLTATLRADGSSRFAEKHHWGYFPSLGVSWNIDKESFFTTKKVSHFQLRLSGGTVGNQEIGDFRYISNIVPQTYYFNDVPVTAFVPENLSNPDLKWETTVQYNIGTNVGFWNNRLNFVLDAYYKKTNDLLLEVPIERVTGFGTVTRNVGSVSNKGVEFEVEGKIIEQKNLSWRASLNIARNINRIESLGKAESFIPPFDGISTLQYLTPLIVKKGEPLGSFYGFVYDGIAQKGEDVSNVPRPSWYDGPVKPGEAKWINQNPDEDNVVNDDDKVVLGNSQPKFTGGFNTSVVYKNIDLFVALQGSYGNKLFNVLRNRLEKTTTYNNSFATVANRWTENHPSNDIARATNSTSIVVDDRYIEDASYLRVRNISLGYTFPIKSVSKTAKLRLFVSAQNFFTFTPYTGYDPESNRNGVDESSGLYQGVDFGTYPSAKTFQFGVNLTL</sequence>
<reference evidence="9" key="1">
    <citation type="submission" date="2019-03" db="EMBL/GenBank/DDBJ databases">
        <title>Single cell metagenomics reveals metabolic interactions within the superorganism composed of flagellate Streblomastix strix and complex community of Bacteroidetes bacteria on its surface.</title>
        <authorList>
            <person name="Treitli S.C."/>
            <person name="Kolisko M."/>
            <person name="Husnik F."/>
            <person name="Keeling P."/>
            <person name="Hampl V."/>
        </authorList>
    </citation>
    <scope>NUCLEOTIDE SEQUENCE</scope>
    <source>
        <strain evidence="9">STM</strain>
    </source>
</reference>
<dbReference type="EMBL" id="SNRY01000219">
    <property type="protein sequence ID" value="KAA6344414.1"/>
    <property type="molecule type" value="Genomic_DNA"/>
</dbReference>
<dbReference type="GO" id="GO:0009279">
    <property type="term" value="C:cell outer membrane"/>
    <property type="evidence" value="ECO:0007669"/>
    <property type="project" value="UniProtKB-SubCell"/>
</dbReference>
<keyword evidence="3" id="KW-0812">Transmembrane</keyword>
<dbReference type="Pfam" id="PF13715">
    <property type="entry name" value="CarbopepD_reg_2"/>
    <property type="match status" value="1"/>
</dbReference>
<evidence type="ECO:0000256" key="5">
    <source>
        <dbReference type="ARBA" id="ARBA00023136"/>
    </source>
</evidence>
<name>A0A5J4SE35_9ZZZZ</name>
<dbReference type="PROSITE" id="PS52016">
    <property type="entry name" value="TONB_DEPENDENT_REC_3"/>
    <property type="match status" value="1"/>
</dbReference>
<dbReference type="InterPro" id="IPR012910">
    <property type="entry name" value="Plug_dom"/>
</dbReference>
<evidence type="ECO:0000313" key="9">
    <source>
        <dbReference type="EMBL" id="KAA6344414.1"/>
    </source>
</evidence>
<evidence type="ECO:0000259" key="8">
    <source>
        <dbReference type="Pfam" id="PF07715"/>
    </source>
</evidence>
<dbReference type="InterPro" id="IPR000531">
    <property type="entry name" value="Beta-barrel_TonB"/>
</dbReference>
<dbReference type="InterPro" id="IPR037066">
    <property type="entry name" value="Plug_dom_sf"/>
</dbReference>
<dbReference type="InterPro" id="IPR023997">
    <property type="entry name" value="TonB-dep_OMP_SusC/RagA_CS"/>
</dbReference>
<dbReference type="InterPro" id="IPR039426">
    <property type="entry name" value="TonB-dep_rcpt-like"/>
</dbReference>
<feature type="domain" description="TonB-dependent receptor plug" evidence="8">
    <location>
        <begin position="129"/>
        <end position="252"/>
    </location>
</feature>
<comment type="subcellular location">
    <subcellularLocation>
        <location evidence="1">Cell outer membrane</location>
        <topology evidence="1">Multi-pass membrane protein</topology>
    </subcellularLocation>
</comment>
<feature type="domain" description="TonB-dependent receptor-like beta-barrel" evidence="7">
    <location>
        <begin position="428"/>
        <end position="1000"/>
    </location>
</feature>
<dbReference type="Gene3D" id="2.40.170.20">
    <property type="entry name" value="TonB-dependent receptor, beta-barrel domain"/>
    <property type="match status" value="1"/>
</dbReference>
<dbReference type="InterPro" id="IPR036942">
    <property type="entry name" value="Beta-barrel_TonB_sf"/>
</dbReference>
<dbReference type="Pfam" id="PF07715">
    <property type="entry name" value="Plug"/>
    <property type="match status" value="1"/>
</dbReference>
<keyword evidence="5" id="KW-0472">Membrane</keyword>
<dbReference type="Gene3D" id="2.170.130.10">
    <property type="entry name" value="TonB-dependent receptor, plug domain"/>
    <property type="match status" value="1"/>
</dbReference>
<keyword evidence="9" id="KW-0675">Receptor</keyword>
<dbReference type="InterPro" id="IPR008969">
    <property type="entry name" value="CarboxyPept-like_regulatory"/>
</dbReference>
<dbReference type="Gene3D" id="2.60.40.1120">
    <property type="entry name" value="Carboxypeptidase-like, regulatory domain"/>
    <property type="match status" value="1"/>
</dbReference>
<dbReference type="AlphaFoldDB" id="A0A5J4SE35"/>